<reference evidence="1 2" key="1">
    <citation type="journal article" date="2015" name="Genom Data">
        <title>Draft genome sequence of a multidrug-resistant Chryseobacterium indologenes isolate from Malaysia.</title>
        <authorList>
            <person name="Yu C.Y."/>
            <person name="Ang G.Y."/>
            <person name="Cheng H.J."/>
            <person name="Cheong Y.M."/>
            <person name="Yin W.F."/>
            <person name="Chan K.G."/>
        </authorList>
    </citation>
    <scope>NUCLEOTIDE SEQUENCE [LARGE SCALE GENOMIC DNA]</scope>
    <source>
        <strain evidence="1 2">CI_885</strain>
    </source>
</reference>
<evidence type="ECO:0008006" key="3">
    <source>
        <dbReference type="Google" id="ProtNLM"/>
    </source>
</evidence>
<name>A0A0N0ZTE5_CHRID</name>
<dbReference type="EMBL" id="LJOD01000012">
    <property type="protein sequence ID" value="KPE50116.1"/>
    <property type="molecule type" value="Genomic_DNA"/>
</dbReference>
<sequence length="84" mass="10096">MFLSDKNMIKVIDHLKDSGIIKFKTEAYEVMNLDTVRVYKIRFPEKFSRKQANHFSAEDIRLFCQYFNINANYIYGIETNMFLK</sequence>
<proteinExistence type="predicted"/>
<evidence type="ECO:0000313" key="2">
    <source>
        <dbReference type="Proteomes" id="UP000037953"/>
    </source>
</evidence>
<dbReference type="Proteomes" id="UP000037953">
    <property type="component" value="Unassembled WGS sequence"/>
</dbReference>
<evidence type="ECO:0000313" key="1">
    <source>
        <dbReference type="EMBL" id="KPE50116.1"/>
    </source>
</evidence>
<reference evidence="2" key="2">
    <citation type="submission" date="2015-09" db="EMBL/GenBank/DDBJ databases">
        <title>Draft genome sequence of a multidrug-resistant Chryseobacterium indologenes isolate from Malaysia.</title>
        <authorList>
            <person name="Yu C.Y."/>
            <person name="Ang G.Y."/>
            <person name="Chan K.-G."/>
        </authorList>
    </citation>
    <scope>NUCLEOTIDE SEQUENCE [LARGE SCALE GENOMIC DNA]</scope>
    <source>
        <strain evidence="2">CI_885</strain>
    </source>
</reference>
<accession>A0A0N0ZTE5</accession>
<dbReference type="PATRIC" id="fig|253.9.peg.1316"/>
<comment type="caution">
    <text evidence="1">The sequence shown here is derived from an EMBL/GenBank/DDBJ whole genome shotgun (WGS) entry which is preliminary data.</text>
</comment>
<organism evidence="1 2">
    <name type="scientific">Chryseobacterium indologenes</name>
    <name type="common">Flavobacterium indologenes</name>
    <dbReference type="NCBI Taxonomy" id="253"/>
    <lineage>
        <taxon>Bacteria</taxon>
        <taxon>Pseudomonadati</taxon>
        <taxon>Bacteroidota</taxon>
        <taxon>Flavobacteriia</taxon>
        <taxon>Flavobacteriales</taxon>
        <taxon>Weeksellaceae</taxon>
        <taxon>Chryseobacterium group</taxon>
        <taxon>Chryseobacterium</taxon>
    </lineage>
</organism>
<gene>
    <name evidence="1" type="ORF">AOB46_16895</name>
</gene>
<dbReference type="AlphaFoldDB" id="A0A0N0ZTE5"/>
<protein>
    <recommendedName>
        <fullName evidence="3">XRE family transcriptional regulator</fullName>
    </recommendedName>
</protein>